<keyword evidence="2" id="KW-1185">Reference proteome</keyword>
<reference evidence="2" key="1">
    <citation type="journal article" date="2025" name="Aquaculture">
        <title>Assessment of the bioflocculant production and safety properties of Metabacillus hrfriensis sp. nov. based on phenotypic and whole-genome sequencing analysis.</title>
        <authorList>
            <person name="Zhang R."/>
            <person name="Zhao Z."/>
            <person name="Luo L."/>
            <person name="Wang S."/>
            <person name="Guo K."/>
            <person name="Xu W."/>
        </authorList>
    </citation>
    <scope>NUCLEOTIDE SEQUENCE [LARGE SCALE GENOMIC DNA]</scope>
    <source>
        <strain evidence="2">CT-WN-B3</strain>
    </source>
</reference>
<name>A0ACD4R7L9_9BACI</name>
<evidence type="ECO:0000313" key="2">
    <source>
        <dbReference type="Proteomes" id="UP001226091"/>
    </source>
</evidence>
<dbReference type="EMBL" id="CP126116">
    <property type="protein sequence ID" value="WHZ56441.1"/>
    <property type="molecule type" value="Genomic_DNA"/>
</dbReference>
<gene>
    <name evidence="1" type="ORF">QLQ22_17285</name>
</gene>
<proteinExistence type="predicted"/>
<evidence type="ECO:0000313" key="1">
    <source>
        <dbReference type="EMBL" id="WHZ56441.1"/>
    </source>
</evidence>
<protein>
    <submittedName>
        <fullName evidence="1">YqaE/Pmp3 family membrane protein</fullName>
    </submittedName>
</protein>
<dbReference type="Proteomes" id="UP001226091">
    <property type="component" value="Chromosome"/>
</dbReference>
<sequence>MLYLLAILLPPAAVLFVGKPFQALLNLILTLIFYIPGAIHAVLVVKDAKADKRAKKYGTHY</sequence>
<accession>A0ACD4R7L9</accession>
<organism evidence="1 2">
    <name type="scientific">Metabacillus hrfriensis</name>
    <dbReference type="NCBI Taxonomy" id="3048891"/>
    <lineage>
        <taxon>Bacteria</taxon>
        <taxon>Bacillati</taxon>
        <taxon>Bacillota</taxon>
        <taxon>Bacilli</taxon>
        <taxon>Bacillales</taxon>
        <taxon>Bacillaceae</taxon>
        <taxon>Metabacillus</taxon>
    </lineage>
</organism>